<feature type="signal peptide" evidence="1">
    <location>
        <begin position="1"/>
        <end position="22"/>
    </location>
</feature>
<dbReference type="EMBL" id="MW323172">
    <property type="protein sequence ID" value="UOY17116.1"/>
    <property type="molecule type" value="mRNA"/>
</dbReference>
<proteinExistence type="evidence at transcript level"/>
<protein>
    <submittedName>
        <fullName evidence="2">Venom peptide</fullName>
    </submittedName>
</protein>
<sequence length="38" mass="4145">MKRSVVASLFIVVIVLSEYALAMPDPGAESRRAPPLPY</sequence>
<dbReference type="AlphaFoldDB" id="A0A8T9VUJ1"/>
<accession>A0A8T9VUJ1</accession>
<feature type="chain" id="PRO_5035879352" evidence="1">
    <location>
        <begin position="23"/>
        <end position="38"/>
    </location>
</feature>
<keyword evidence="1" id="KW-0732">Signal</keyword>
<name>A0A8T9VUJ1_DASCH</name>
<evidence type="ECO:0000313" key="2">
    <source>
        <dbReference type="EMBL" id="UOY17116.1"/>
    </source>
</evidence>
<organism evidence="2">
    <name type="scientific">Dasymutilla chiron</name>
    <name type="common">Velvet ant</name>
    <name type="synonym">Mutilla chiron</name>
    <dbReference type="NCBI Taxonomy" id="374949"/>
    <lineage>
        <taxon>Eukaryota</taxon>
        <taxon>Metazoa</taxon>
        <taxon>Ecdysozoa</taxon>
        <taxon>Arthropoda</taxon>
        <taxon>Hexapoda</taxon>
        <taxon>Insecta</taxon>
        <taxon>Pterygota</taxon>
        <taxon>Neoptera</taxon>
        <taxon>Endopterygota</taxon>
        <taxon>Hymenoptera</taxon>
        <taxon>Apocrita</taxon>
        <taxon>Aculeata</taxon>
        <taxon>Pompiloidea</taxon>
        <taxon>Mutillidae</taxon>
        <taxon>Sphaeropthalminae</taxon>
        <taxon>Dasymutilla</taxon>
    </lineage>
</organism>
<evidence type="ECO:0000256" key="1">
    <source>
        <dbReference type="SAM" id="SignalP"/>
    </source>
</evidence>
<reference evidence="2" key="1">
    <citation type="submission" date="2020-12" db="EMBL/GenBank/DDBJ databases">
        <authorList>
            <person name="Robinson S.D."/>
        </authorList>
    </citation>
    <scope>NUCLEOTIDE SEQUENCE</scope>
    <source>
        <tissue evidence="2">Venom apparatus</tissue>
    </source>
</reference>